<name>A0ABV7A212_9BACI</name>
<evidence type="ECO:0000313" key="3">
    <source>
        <dbReference type="Proteomes" id="UP001595387"/>
    </source>
</evidence>
<evidence type="ECO:0000256" key="1">
    <source>
        <dbReference type="SAM" id="Phobius"/>
    </source>
</evidence>
<keyword evidence="3" id="KW-1185">Reference proteome</keyword>
<feature type="transmembrane region" description="Helical" evidence="1">
    <location>
        <begin position="64"/>
        <end position="82"/>
    </location>
</feature>
<gene>
    <name evidence="2" type="ORF">ACFODW_01790</name>
</gene>
<dbReference type="RefSeq" id="WP_390302026.1">
    <property type="nucleotide sequence ID" value="NZ_JBHRRZ010000002.1"/>
</dbReference>
<sequence>MLTLFNALWLIVFLFGIATITGMHLYKKRKGRQFPHREIISFSLFYLLILLSALIAFIEEGWSQRIIMYILLLALITIYAVWKVSGRKNRS</sequence>
<keyword evidence="1" id="KW-1133">Transmembrane helix</keyword>
<keyword evidence="1" id="KW-0472">Membrane</keyword>
<comment type="caution">
    <text evidence="2">The sequence shown here is derived from an EMBL/GenBank/DDBJ whole genome shotgun (WGS) entry which is preliminary data.</text>
</comment>
<dbReference type="Proteomes" id="UP001595387">
    <property type="component" value="Unassembled WGS sequence"/>
</dbReference>
<proteinExistence type="predicted"/>
<keyword evidence="1" id="KW-0812">Transmembrane</keyword>
<evidence type="ECO:0000313" key="2">
    <source>
        <dbReference type="EMBL" id="MFC2947097.1"/>
    </source>
</evidence>
<feature type="transmembrane region" description="Helical" evidence="1">
    <location>
        <begin position="38"/>
        <end position="58"/>
    </location>
</feature>
<protein>
    <submittedName>
        <fullName evidence="2">Uncharacterized protein</fullName>
    </submittedName>
</protein>
<accession>A0ABV7A212</accession>
<dbReference type="EMBL" id="JBHRRZ010000002">
    <property type="protein sequence ID" value="MFC2947097.1"/>
    <property type="molecule type" value="Genomic_DNA"/>
</dbReference>
<reference evidence="3" key="1">
    <citation type="journal article" date="2019" name="Int. J. Syst. Evol. Microbiol.">
        <title>The Global Catalogue of Microorganisms (GCM) 10K type strain sequencing project: providing services to taxonomists for standard genome sequencing and annotation.</title>
        <authorList>
            <consortium name="The Broad Institute Genomics Platform"/>
            <consortium name="The Broad Institute Genome Sequencing Center for Infectious Disease"/>
            <person name="Wu L."/>
            <person name="Ma J."/>
        </authorList>
    </citation>
    <scope>NUCLEOTIDE SEQUENCE [LARGE SCALE GENOMIC DNA]</scope>
    <source>
        <strain evidence="3">KCTC 13193</strain>
    </source>
</reference>
<feature type="transmembrane region" description="Helical" evidence="1">
    <location>
        <begin position="6"/>
        <end position="26"/>
    </location>
</feature>
<organism evidence="2 3">
    <name type="scientific">Virgibacillus sediminis</name>
    <dbReference type="NCBI Taxonomy" id="202260"/>
    <lineage>
        <taxon>Bacteria</taxon>
        <taxon>Bacillati</taxon>
        <taxon>Bacillota</taxon>
        <taxon>Bacilli</taxon>
        <taxon>Bacillales</taxon>
        <taxon>Bacillaceae</taxon>
        <taxon>Virgibacillus</taxon>
    </lineage>
</organism>